<sequence length="252" mass="29031">MDQGIIEKKLRRGLSFIEGCSNHGAICRLLGGIAIVHLVRDIYTEVPAVMREPKDIDLATRRKDSPKVVRALESLGAQADKRFNALHGSERLRFIDPQMSMKIDIFLEIFRESHVIELRDRLEKFSPTIPPSDLLMTKLQIWEINEKDLKDIVAMMYKFELGDKDDASTIDLGRIIELTSDDWGLYKTTTVNIERTLNYLNTIDLPSKAKDRVASNLIRIREAMDKAPKSMKWKMRAAIGERVRWYETPEEA</sequence>
<gene>
    <name evidence="2" type="ORF">GCM10007112_11300</name>
    <name evidence="1" type="ORF">Vsou_24160</name>
</gene>
<dbReference type="Proteomes" id="UP001060771">
    <property type="component" value="Chromosome"/>
</dbReference>
<keyword evidence="4" id="KW-1185">Reference proteome</keyword>
<dbReference type="AlphaFoldDB" id="A0A830EEX3"/>
<protein>
    <recommendedName>
        <fullName evidence="5">Nucleotidyl transferase AbiEii/AbiGii toxin family protein</fullName>
    </recommendedName>
</protein>
<dbReference type="OrthoDB" id="298589at2157"/>
<dbReference type="Proteomes" id="UP000657075">
    <property type="component" value="Unassembled WGS sequence"/>
</dbReference>
<dbReference type="RefSeq" id="WP_188603078.1">
    <property type="nucleotide sequence ID" value="NZ_AP026830.1"/>
</dbReference>
<dbReference type="Gene3D" id="3.30.460.40">
    <property type="match status" value="1"/>
</dbReference>
<name>A0A830EEX3_9CREN</name>
<reference evidence="1" key="4">
    <citation type="journal article" date="2023" name="Microbiol. Resour. Announc.">
        <title>Complete Genome Sequence of Vulcanisaeta souniana Strain IC-059, a Hyperthermophilic Archaeon Isolated from Hot Spring Water in Japan.</title>
        <authorList>
            <person name="Kato S."/>
            <person name="Itoh T."/>
            <person name="Wu L."/>
            <person name="Ma J."/>
            <person name="Ohkuma M."/>
        </authorList>
    </citation>
    <scope>NUCLEOTIDE SEQUENCE</scope>
    <source>
        <strain evidence="1">JCM 11219</strain>
    </source>
</reference>
<evidence type="ECO:0000313" key="1">
    <source>
        <dbReference type="EMBL" id="BDR93323.1"/>
    </source>
</evidence>
<organism evidence="2 3">
    <name type="scientific">Vulcanisaeta souniana JCM 11219</name>
    <dbReference type="NCBI Taxonomy" id="1293586"/>
    <lineage>
        <taxon>Archaea</taxon>
        <taxon>Thermoproteota</taxon>
        <taxon>Thermoprotei</taxon>
        <taxon>Thermoproteales</taxon>
        <taxon>Thermoproteaceae</taxon>
        <taxon>Vulcanisaeta</taxon>
    </lineage>
</organism>
<evidence type="ECO:0000313" key="4">
    <source>
        <dbReference type="Proteomes" id="UP001060771"/>
    </source>
</evidence>
<dbReference type="EMBL" id="AP026830">
    <property type="protein sequence ID" value="BDR93323.1"/>
    <property type="molecule type" value="Genomic_DNA"/>
</dbReference>
<dbReference type="EMBL" id="BMNM01000004">
    <property type="protein sequence ID" value="GGI76245.1"/>
    <property type="molecule type" value="Genomic_DNA"/>
</dbReference>
<reference evidence="2" key="2">
    <citation type="submission" date="2020-09" db="EMBL/GenBank/DDBJ databases">
        <authorList>
            <person name="Sun Q."/>
            <person name="Ohkuma M."/>
        </authorList>
    </citation>
    <scope>NUCLEOTIDE SEQUENCE</scope>
    <source>
        <strain evidence="2">JCM 11219</strain>
    </source>
</reference>
<evidence type="ECO:0000313" key="3">
    <source>
        <dbReference type="Proteomes" id="UP000657075"/>
    </source>
</evidence>
<accession>A0A830EEX3</accession>
<evidence type="ECO:0000313" key="2">
    <source>
        <dbReference type="EMBL" id="GGI76245.1"/>
    </source>
</evidence>
<dbReference type="GeneID" id="76207956"/>
<reference evidence="4" key="3">
    <citation type="submission" date="2022-09" db="EMBL/GenBank/DDBJ databases">
        <title>Complete genome sequence of Vulcanisaeta souniana.</title>
        <authorList>
            <person name="Kato S."/>
            <person name="Itoh T."/>
            <person name="Ohkuma M."/>
        </authorList>
    </citation>
    <scope>NUCLEOTIDE SEQUENCE [LARGE SCALE GENOMIC DNA]</scope>
    <source>
        <strain evidence="4">JCM 11219</strain>
    </source>
</reference>
<reference evidence="2" key="1">
    <citation type="journal article" date="2014" name="Int. J. Syst. Evol. Microbiol.">
        <title>Complete genome sequence of Corynebacterium casei LMG S-19264T (=DSM 44701T), isolated from a smear-ripened cheese.</title>
        <authorList>
            <consortium name="US DOE Joint Genome Institute (JGI-PGF)"/>
            <person name="Walter F."/>
            <person name="Albersmeier A."/>
            <person name="Kalinowski J."/>
            <person name="Ruckert C."/>
        </authorList>
    </citation>
    <scope>NUCLEOTIDE SEQUENCE</scope>
    <source>
        <strain evidence="2">JCM 11219</strain>
    </source>
</reference>
<evidence type="ECO:0008006" key="5">
    <source>
        <dbReference type="Google" id="ProtNLM"/>
    </source>
</evidence>
<proteinExistence type="predicted"/>